<feature type="transmembrane region" description="Helical" evidence="1">
    <location>
        <begin position="374"/>
        <end position="394"/>
    </location>
</feature>
<protein>
    <submittedName>
        <fullName evidence="2">Putative membrane-anchored protein</fullName>
    </submittedName>
</protein>
<keyword evidence="3" id="KW-1185">Reference proteome</keyword>
<feature type="transmembrane region" description="Helical" evidence="1">
    <location>
        <begin position="409"/>
        <end position="426"/>
    </location>
</feature>
<name>A0A4R3VJ94_ROSSA</name>
<accession>A0A4R3VJ94</accession>
<dbReference type="EMBL" id="SMBU01000002">
    <property type="protein sequence ID" value="TCV03849.1"/>
    <property type="molecule type" value="Genomic_DNA"/>
</dbReference>
<dbReference type="AlphaFoldDB" id="A0A4R3VJ94"/>
<evidence type="ECO:0000256" key="1">
    <source>
        <dbReference type="SAM" id="Phobius"/>
    </source>
</evidence>
<reference evidence="2 3" key="1">
    <citation type="submission" date="2019-03" db="EMBL/GenBank/DDBJ databases">
        <title>Genomic Encyclopedia of Type Strains, Phase IV (KMG-IV): sequencing the most valuable type-strain genomes for metagenomic binning, comparative biology and taxonomic classification.</title>
        <authorList>
            <person name="Goeker M."/>
        </authorList>
    </citation>
    <scope>NUCLEOTIDE SEQUENCE [LARGE SCALE GENOMIC DNA]</scope>
    <source>
        <strain evidence="2 3">DSM 654</strain>
    </source>
</reference>
<sequence length="436" mass="47705">MLEDSLLPADDPLRLVLHNEVHARPPARIRLPAAIIYVAVLNDGVSRAEEHAHLQRLPGQQALAPEALNGNFLRLRSEGFSLKWERHSEFTRYSVVQALPPELEAGPAALDALALRVPPEWLGRIPGRTFVAIKMVLLERSLTFAPSALAEARGWFGEHAVVASTMGGGHSIVVTDFRLRASGFEHLVVFSEPGTPDTRVGRISQRLLELETYRLMALRGLPVAKALAPTLAQVEADLAGVTARLEQRDASEAALLDDLIATAARIEHATAAHGYRFAATQAYHAIVENRIAELHEGKVAGVQTLGEFMQRRLSPAIATVTATAQRLAALSQRIERTSALLRTRVDIATESQNQQLLTQIGDGQRTQLRMQATVEGLSLAAITYYVVSLLAYGFKALKHEDLLPVSPELAVGAAIPLVLAAVWWTTRRIHRKFFGH</sequence>
<keyword evidence="1" id="KW-1133">Transmembrane helix</keyword>
<comment type="caution">
    <text evidence="2">The sequence shown here is derived from an EMBL/GenBank/DDBJ whole genome shotgun (WGS) entry which is preliminary data.</text>
</comment>
<gene>
    <name evidence="2" type="ORF">EV671_1002111</name>
</gene>
<organism evidence="2 3">
    <name type="scientific">Roseateles saccharophilus</name>
    <name type="common">Pseudomonas saccharophila</name>
    <dbReference type="NCBI Taxonomy" id="304"/>
    <lineage>
        <taxon>Bacteria</taxon>
        <taxon>Pseudomonadati</taxon>
        <taxon>Pseudomonadota</taxon>
        <taxon>Betaproteobacteria</taxon>
        <taxon>Burkholderiales</taxon>
        <taxon>Sphaerotilaceae</taxon>
        <taxon>Roseateles</taxon>
    </lineage>
</organism>
<keyword evidence="1" id="KW-0472">Membrane</keyword>
<dbReference type="OrthoDB" id="9767470at2"/>
<proteinExistence type="predicted"/>
<keyword evidence="1" id="KW-0812">Transmembrane</keyword>
<dbReference type="Pfam" id="PF11902">
    <property type="entry name" value="DUF3422"/>
    <property type="match status" value="1"/>
</dbReference>
<dbReference type="RefSeq" id="WP_132569654.1">
    <property type="nucleotide sequence ID" value="NZ_CBCSGL010000034.1"/>
</dbReference>
<dbReference type="Proteomes" id="UP000295110">
    <property type="component" value="Unassembled WGS sequence"/>
</dbReference>
<evidence type="ECO:0000313" key="3">
    <source>
        <dbReference type="Proteomes" id="UP000295110"/>
    </source>
</evidence>
<dbReference type="InterPro" id="IPR021830">
    <property type="entry name" value="DUF3422"/>
</dbReference>
<evidence type="ECO:0000313" key="2">
    <source>
        <dbReference type="EMBL" id="TCV03849.1"/>
    </source>
</evidence>